<sequence length="1684" mass="189815">MKYFGHSLLSIFYDRPCFAVRARVRYHVKIPLPASKKGGVLLNLEAVSLNSIDWEIQKSILRPLFPRTFPYIPALYVAGEVVEVGSGFENFKDGDKVVTMLIHASVSMLSSFSLPFPPNQTVSSASVDDTISRISPLINQPNWEQSNPLKLLVSHIPPHAASNVIAQYSHNIELGIRFFRWVCKQSTHCYDLDSRIYLLKLMVCRGLFVISHKAMIFLIRECSNGEDEIMKLMDAIENMREIGFRLNYPCYSSLLMCLAKLSMGSSAFSVCRRMVDDGFVLGVVDYKSIINALCKNAFVQGAEMVLSRVLRVGFDLDVHIYTSLVLGSCRKGDLVEAFRVFDIMSEEDGCNPNSVTYSILIHGLCETGGIDEAFRLKEEMSKKGCQPSTRTYTVLIKALCDIGLTDKALCLLDEMAMKGCKPNDHTYTVLIDRLCGEGKIEEANGMFRKMLKDGLFPGTVTYNALINGYCKDGRVVSAFELLSSMERRNCKPNIRTYNELMEGLCRVNKPFKAMLLLRRVVDNGLLPSRVSYNVLIDGFCREGQLSMAFNIMNSMDTLGIEPDCLTYTTLIDGLCKQGRPEQANGVLGLLMKKGISPDEVALTALIDGYCRNGEAGTAFMLFERMVDRRRLMSPHIFNLFLHVLSKQIRVNETNAMLGKMVKYGLAPSVVTYTILIDGLCRAGSTRHSLNILTLMKQVGCLPNVYTYTVVIYGLCQQGRVDEAGALLFKMSLLGLSPNHITYAILVKAHVKAGRLDCAFKIVRAMVKSGSQPNSHIYYALLMGFVMSGKATNEGAISSLGGLGANSSLIMENDDDYVSNHVFREMDVDNAFELLDKIKDCVGSTVDLYNLLVMGLCKVGRMSEAGHLVQDMVKCGFFPDKAVSSLIIQHFCKEKNFDYCLEFIKLIFNNGFIPSISSYCSVILGLRKEGKVQEAEKLVSDLLRYADVDEKAAVSPYIEFLVKEDEPYEFLEFLELLFETMQEQQLLGFQSGADRDTSISSRAISSYQSKRHSPEGSPGPGRTRKIFVGRLASTVIEADFKKYFEQFGTIIDVVVMYDHNTQRPRGFGFITYDSEDAVDKVLLKTFHELNGTMVEVKRVVPKELQYATAEGGQDLYMRVSASDLGTSNVLNACLKAKVKKVVVVSSVAAVMVNPNCPTDQPMDENCWSDPEFCKQLEIFPLLLSSPVLLLPYPRSRNCCSPVSRRGKRQGEVASRNSNEKWAFSDILYFMPHFNTDMRLRGNEKHCVASVETSAWRYKILEELGDGTCGSVYKAINMETCEIVAVKKMKRKFYSWEECVNLREVKSLRKLNHPNIIKLKEIVRENNELFFIFDYMTCLMQFPYQFLQYWGLVFGMPNLLILLIVFGSLNIKSGGFFLTAAEYNLYQIMRGKQKPFSEEEIRAFMSQVLQGLAYMHKNGYFHRDLKPENLLVTNDIIKIADFGLARELSSVPPFTDYVSTRWYRAPEVLLQSSTYTPAIDMWAVGAILAELFTLCPVFPGESEIDQLYKICCILGTPNWTTFPEARNISLLINISYSEIMPANVSDIIPNASLEAIDLIKQLCSWDPLRRPTADQSLQHPFFHVGTRIPHPIWDPLQLKLSSVGPTPNLELKLWDFGTQPDDCFLGLTLAVKPSVSNLGMRDDSKEFALELFDALSRRRRLNVDKISRDELYEYWNKLKTQNLTNY</sequence>
<feature type="transmembrane region" description="Helical" evidence="15">
    <location>
        <begin position="1345"/>
        <end position="1367"/>
    </location>
</feature>
<dbReference type="GO" id="GO:0004601">
    <property type="term" value="F:peroxidase activity"/>
    <property type="evidence" value="ECO:0007669"/>
    <property type="project" value="InterPro"/>
</dbReference>
<evidence type="ECO:0000313" key="19">
    <source>
        <dbReference type="Proteomes" id="UP000306102"/>
    </source>
</evidence>
<evidence type="ECO:0000256" key="1">
    <source>
        <dbReference type="ARBA" id="ARBA00006485"/>
    </source>
</evidence>
<dbReference type="Pfam" id="PF08240">
    <property type="entry name" value="ADH_N"/>
    <property type="match status" value="1"/>
</dbReference>
<dbReference type="InterPro" id="IPR035979">
    <property type="entry name" value="RBD_domain_sf"/>
</dbReference>
<dbReference type="EMBL" id="SDRB02002799">
    <property type="protein sequence ID" value="THG18859.1"/>
    <property type="molecule type" value="Genomic_DNA"/>
</dbReference>
<dbReference type="InterPro" id="IPR011032">
    <property type="entry name" value="GroES-like_sf"/>
</dbReference>
<dbReference type="InterPro" id="IPR000504">
    <property type="entry name" value="RRM_dom"/>
</dbReference>
<feature type="region of interest" description="Disordered" evidence="14">
    <location>
        <begin position="1003"/>
        <end position="1023"/>
    </location>
</feature>
<dbReference type="Pfam" id="PF08414">
    <property type="entry name" value="NADPH_Ox"/>
    <property type="match status" value="1"/>
</dbReference>
<dbReference type="SUPFAM" id="SSF50129">
    <property type="entry name" value="GroES-like"/>
    <property type="match status" value="1"/>
</dbReference>
<dbReference type="Gene3D" id="1.10.238.10">
    <property type="entry name" value="EF-hand"/>
    <property type="match status" value="1"/>
</dbReference>
<feature type="repeat" description="PPR" evidence="13">
    <location>
        <begin position="423"/>
        <end position="457"/>
    </location>
</feature>
<keyword evidence="15" id="KW-1133">Transmembrane helix</keyword>
<feature type="repeat" description="PPR" evidence="13">
    <location>
        <begin position="388"/>
        <end position="422"/>
    </location>
</feature>
<dbReference type="Gene3D" id="3.90.180.10">
    <property type="entry name" value="Medium-chain alcohol dehydrogenases, catalytic domain"/>
    <property type="match status" value="1"/>
</dbReference>
<dbReference type="Pfam" id="PF00076">
    <property type="entry name" value="RRM_1"/>
    <property type="match status" value="1"/>
</dbReference>
<dbReference type="GO" id="GO:0003729">
    <property type="term" value="F:mRNA binding"/>
    <property type="evidence" value="ECO:0007669"/>
    <property type="project" value="TreeGrafter"/>
</dbReference>
<dbReference type="InterPro" id="IPR000719">
    <property type="entry name" value="Prot_kinase_dom"/>
</dbReference>
<dbReference type="Gene3D" id="3.30.70.330">
    <property type="match status" value="1"/>
</dbReference>
<dbReference type="EC" id="2.7.11.22" evidence="2"/>
<feature type="repeat" description="PPR" evidence="13">
    <location>
        <begin position="563"/>
        <end position="597"/>
    </location>
</feature>
<feature type="repeat" description="PPR" evidence="13">
    <location>
        <begin position="317"/>
        <end position="352"/>
    </location>
</feature>
<dbReference type="InterPro" id="IPR013623">
    <property type="entry name" value="NADPH_Ox"/>
</dbReference>
<dbReference type="PANTHER" id="PTHR47932">
    <property type="entry name" value="ATPASE EXPRESSION PROTEIN 3"/>
    <property type="match status" value="1"/>
</dbReference>
<evidence type="ECO:0000313" key="18">
    <source>
        <dbReference type="EMBL" id="THG18859.1"/>
    </source>
</evidence>
<dbReference type="SUPFAM" id="SSF51735">
    <property type="entry name" value="NAD(P)-binding Rossmann-fold domains"/>
    <property type="match status" value="1"/>
</dbReference>
<dbReference type="Pfam" id="PF17177">
    <property type="entry name" value="PPR_long"/>
    <property type="match status" value="1"/>
</dbReference>
<dbReference type="NCBIfam" id="TIGR00756">
    <property type="entry name" value="PPR"/>
    <property type="match status" value="13"/>
</dbReference>
<feature type="repeat" description="PPR" evidence="13">
    <location>
        <begin position="844"/>
        <end position="878"/>
    </location>
</feature>
<dbReference type="FunFam" id="3.30.200.20:FF:000335">
    <property type="entry name" value="Serine/threonine-protein kinase MHK"/>
    <property type="match status" value="1"/>
</dbReference>
<evidence type="ECO:0000256" key="10">
    <source>
        <dbReference type="ARBA" id="ARBA00047811"/>
    </source>
</evidence>
<dbReference type="GO" id="GO:0050664">
    <property type="term" value="F:oxidoreductase activity, acting on NAD(P)H, oxygen as acceptor"/>
    <property type="evidence" value="ECO:0007669"/>
    <property type="project" value="InterPro"/>
</dbReference>
<dbReference type="Pfam" id="PF00069">
    <property type="entry name" value="Pkinase"/>
    <property type="match status" value="2"/>
</dbReference>
<gene>
    <name evidence="18" type="ORF">TEA_005638</name>
</gene>
<evidence type="ECO:0000256" key="7">
    <source>
        <dbReference type="ARBA" id="ARBA00022741"/>
    </source>
</evidence>
<dbReference type="SUPFAM" id="SSF56112">
    <property type="entry name" value="Protein kinase-like (PK-like)"/>
    <property type="match status" value="1"/>
</dbReference>
<feature type="repeat" description="PPR" evidence="13">
    <location>
        <begin position="353"/>
        <end position="387"/>
    </location>
</feature>
<feature type="repeat" description="PPR" evidence="13">
    <location>
        <begin position="493"/>
        <end position="527"/>
    </location>
</feature>
<feature type="repeat" description="PPR" evidence="13">
    <location>
        <begin position="668"/>
        <end position="702"/>
    </location>
</feature>
<feature type="repeat" description="PPR" evidence="13">
    <location>
        <begin position="528"/>
        <end position="562"/>
    </location>
</feature>
<dbReference type="Gene3D" id="1.25.40.10">
    <property type="entry name" value="Tetratricopeptide repeat domain"/>
    <property type="match status" value="7"/>
</dbReference>
<dbReference type="InterPro" id="IPR002885">
    <property type="entry name" value="PPR_rpt"/>
</dbReference>
<dbReference type="PROSITE" id="PS00108">
    <property type="entry name" value="PROTEIN_KINASE_ST"/>
    <property type="match status" value="1"/>
</dbReference>
<evidence type="ECO:0000256" key="14">
    <source>
        <dbReference type="SAM" id="MobiDB-lite"/>
    </source>
</evidence>
<comment type="similarity">
    <text evidence="1">Belongs to the protein kinase superfamily. CMGC Ser/Thr protein kinase family. CDC2/CDKX subfamily.</text>
</comment>
<comment type="catalytic activity">
    <reaction evidence="10">
        <text>L-threonyl-[protein] + ATP = O-phospho-L-threonyl-[protein] + ADP + H(+)</text>
        <dbReference type="Rhea" id="RHEA:46608"/>
        <dbReference type="Rhea" id="RHEA-COMP:11060"/>
        <dbReference type="Rhea" id="RHEA-COMP:11605"/>
        <dbReference type="ChEBI" id="CHEBI:15378"/>
        <dbReference type="ChEBI" id="CHEBI:30013"/>
        <dbReference type="ChEBI" id="CHEBI:30616"/>
        <dbReference type="ChEBI" id="CHEBI:61977"/>
        <dbReference type="ChEBI" id="CHEBI:456216"/>
        <dbReference type="EC" id="2.7.11.22"/>
    </reaction>
</comment>
<dbReference type="PROSITE" id="PS51375">
    <property type="entry name" value="PPR"/>
    <property type="match status" value="13"/>
</dbReference>
<dbReference type="CDD" id="cd12330">
    <property type="entry name" value="RRM2_Hrp1p"/>
    <property type="match status" value="1"/>
</dbReference>
<dbReference type="Pfam" id="PF13041">
    <property type="entry name" value="PPR_2"/>
    <property type="match status" value="3"/>
</dbReference>
<dbReference type="InterPro" id="IPR011990">
    <property type="entry name" value="TPR-like_helical_dom_sf"/>
</dbReference>
<dbReference type="SMART" id="SM00220">
    <property type="entry name" value="S_TKc"/>
    <property type="match status" value="1"/>
</dbReference>
<dbReference type="PROSITE" id="PS50011">
    <property type="entry name" value="PROTEIN_KINASE_DOM"/>
    <property type="match status" value="1"/>
</dbReference>
<dbReference type="Gene3D" id="3.40.50.720">
    <property type="entry name" value="NAD(P)-binding Rossmann-like Domain"/>
    <property type="match status" value="1"/>
</dbReference>
<evidence type="ECO:0000259" key="17">
    <source>
        <dbReference type="PROSITE" id="PS50102"/>
    </source>
</evidence>
<dbReference type="GO" id="GO:0004693">
    <property type="term" value="F:cyclin-dependent protein serine/threonine kinase activity"/>
    <property type="evidence" value="ECO:0007669"/>
    <property type="project" value="UniProtKB-EC"/>
</dbReference>
<dbReference type="GO" id="GO:0005524">
    <property type="term" value="F:ATP binding"/>
    <property type="evidence" value="ECO:0007669"/>
    <property type="project" value="UniProtKB-KW"/>
</dbReference>
<evidence type="ECO:0000259" key="16">
    <source>
        <dbReference type="PROSITE" id="PS50011"/>
    </source>
</evidence>
<dbReference type="FunFam" id="1.10.510.10:FF:000104">
    <property type="entry name" value="serine/threonine-protein kinase MAK isoform X1"/>
    <property type="match status" value="1"/>
</dbReference>
<dbReference type="InterPro" id="IPR011009">
    <property type="entry name" value="Kinase-like_dom_sf"/>
</dbReference>
<dbReference type="Pfam" id="PF12854">
    <property type="entry name" value="PPR_1"/>
    <property type="match status" value="2"/>
</dbReference>
<keyword evidence="12" id="KW-0694">RNA-binding</keyword>
<keyword evidence="7" id="KW-0547">Nucleotide-binding</keyword>
<keyword evidence="9" id="KW-0067">ATP-binding</keyword>
<dbReference type="Gene3D" id="3.30.200.20">
    <property type="entry name" value="Phosphorylase Kinase, domain 1"/>
    <property type="match status" value="1"/>
</dbReference>
<accession>A0A4S4EQ37</accession>
<evidence type="ECO:0000256" key="9">
    <source>
        <dbReference type="ARBA" id="ARBA00022840"/>
    </source>
</evidence>
<keyword evidence="6" id="KW-0677">Repeat</keyword>
<evidence type="ECO:0000256" key="3">
    <source>
        <dbReference type="ARBA" id="ARBA00022527"/>
    </source>
</evidence>
<dbReference type="InterPro" id="IPR012677">
    <property type="entry name" value="Nucleotide-bd_a/b_plait_sf"/>
</dbReference>
<dbReference type="SUPFAM" id="SSF54928">
    <property type="entry name" value="RNA-binding domain, RBD"/>
    <property type="match status" value="1"/>
</dbReference>
<evidence type="ECO:0000256" key="8">
    <source>
        <dbReference type="ARBA" id="ARBA00022777"/>
    </source>
</evidence>
<evidence type="ECO:0000256" key="13">
    <source>
        <dbReference type="PROSITE-ProRule" id="PRU00708"/>
    </source>
</evidence>
<reference evidence="18 19" key="1">
    <citation type="journal article" date="2018" name="Proc. Natl. Acad. Sci. U.S.A.">
        <title>Draft genome sequence of Camellia sinensis var. sinensis provides insights into the evolution of the tea genome and tea quality.</title>
        <authorList>
            <person name="Wei C."/>
            <person name="Yang H."/>
            <person name="Wang S."/>
            <person name="Zhao J."/>
            <person name="Liu C."/>
            <person name="Gao L."/>
            <person name="Xia E."/>
            <person name="Lu Y."/>
            <person name="Tai Y."/>
            <person name="She G."/>
            <person name="Sun J."/>
            <person name="Cao H."/>
            <person name="Tong W."/>
            <person name="Gao Q."/>
            <person name="Li Y."/>
            <person name="Deng W."/>
            <person name="Jiang X."/>
            <person name="Wang W."/>
            <person name="Chen Q."/>
            <person name="Zhang S."/>
            <person name="Li H."/>
            <person name="Wu J."/>
            <person name="Wang P."/>
            <person name="Li P."/>
            <person name="Shi C."/>
            <person name="Zheng F."/>
            <person name="Jian J."/>
            <person name="Huang B."/>
            <person name="Shan D."/>
            <person name="Shi M."/>
            <person name="Fang C."/>
            <person name="Yue Y."/>
            <person name="Li F."/>
            <person name="Li D."/>
            <person name="Wei S."/>
            <person name="Han B."/>
            <person name="Jiang C."/>
            <person name="Yin Y."/>
            <person name="Xia T."/>
            <person name="Zhang Z."/>
            <person name="Bennetzen J.L."/>
            <person name="Zhao S."/>
            <person name="Wan X."/>
        </authorList>
    </citation>
    <scope>NUCLEOTIDE SEQUENCE [LARGE SCALE GENOMIC DNA]</scope>
    <source>
        <strain evidence="19">cv. Shuchazao</strain>
        <tissue evidence="18">Leaf</tissue>
    </source>
</reference>
<keyword evidence="15" id="KW-0812">Transmembrane</keyword>
<dbReference type="InterPro" id="IPR036291">
    <property type="entry name" value="NAD(P)-bd_dom_sf"/>
</dbReference>
<evidence type="ECO:0000256" key="15">
    <source>
        <dbReference type="SAM" id="Phobius"/>
    </source>
</evidence>
<keyword evidence="3" id="KW-0723">Serine/threonine-protein kinase</keyword>
<dbReference type="CDD" id="cd07830">
    <property type="entry name" value="STKc_MAK_like"/>
    <property type="match status" value="1"/>
</dbReference>
<feature type="domain" description="Protein kinase" evidence="16">
    <location>
        <begin position="1256"/>
        <end position="1580"/>
    </location>
</feature>
<keyword evidence="19" id="KW-1185">Reference proteome</keyword>
<feature type="repeat" description="PPR" evidence="13">
    <location>
        <begin position="703"/>
        <end position="737"/>
    </location>
</feature>
<organism evidence="18 19">
    <name type="scientific">Camellia sinensis var. sinensis</name>
    <name type="common">China tea</name>
    <dbReference type="NCBI Taxonomy" id="542762"/>
    <lineage>
        <taxon>Eukaryota</taxon>
        <taxon>Viridiplantae</taxon>
        <taxon>Streptophyta</taxon>
        <taxon>Embryophyta</taxon>
        <taxon>Tracheophyta</taxon>
        <taxon>Spermatophyta</taxon>
        <taxon>Magnoliopsida</taxon>
        <taxon>eudicotyledons</taxon>
        <taxon>Gunneridae</taxon>
        <taxon>Pentapetalae</taxon>
        <taxon>asterids</taxon>
        <taxon>Ericales</taxon>
        <taxon>Theaceae</taxon>
        <taxon>Camellia</taxon>
    </lineage>
</organism>
<comment type="caution">
    <text evidence="18">The sequence shown here is derived from an EMBL/GenBank/DDBJ whole genome shotgun (WGS) entry which is preliminary data.</text>
</comment>
<dbReference type="Gene3D" id="1.10.510.10">
    <property type="entry name" value="Transferase(Phosphotransferase) domain 1"/>
    <property type="match status" value="1"/>
</dbReference>
<keyword evidence="5" id="KW-0808">Transferase</keyword>
<evidence type="ECO:0000256" key="2">
    <source>
        <dbReference type="ARBA" id="ARBA00012425"/>
    </source>
</evidence>
<evidence type="ECO:0000256" key="12">
    <source>
        <dbReference type="PROSITE-ProRule" id="PRU00176"/>
    </source>
</evidence>
<keyword evidence="8" id="KW-0418">Kinase</keyword>
<proteinExistence type="inferred from homology"/>
<evidence type="ECO:0000256" key="5">
    <source>
        <dbReference type="ARBA" id="ARBA00022679"/>
    </source>
</evidence>
<dbReference type="InterPro" id="IPR008271">
    <property type="entry name" value="Ser/Thr_kinase_AS"/>
</dbReference>
<evidence type="ECO:0000256" key="4">
    <source>
        <dbReference type="ARBA" id="ARBA00022553"/>
    </source>
</evidence>
<dbReference type="Pfam" id="PF01535">
    <property type="entry name" value="PPR"/>
    <property type="match status" value="3"/>
</dbReference>
<dbReference type="InterPro" id="IPR033443">
    <property type="entry name" value="PROP1-like_PPR_dom"/>
</dbReference>
<dbReference type="FunFam" id="3.30.70.330:FF:000102">
    <property type="entry name" value="Heterogeneous nuclear ribonucleoprotein 1"/>
    <property type="match status" value="1"/>
</dbReference>
<keyword evidence="15" id="KW-0472">Membrane</keyword>
<keyword evidence="4" id="KW-0597">Phosphoprotein</keyword>
<evidence type="ECO:0000256" key="11">
    <source>
        <dbReference type="ARBA" id="ARBA00048367"/>
    </source>
</evidence>
<dbReference type="SMART" id="SM00360">
    <property type="entry name" value="RRM"/>
    <property type="match status" value="1"/>
</dbReference>
<feature type="repeat" description="PPR" evidence="13">
    <location>
        <begin position="598"/>
        <end position="632"/>
    </location>
</feature>
<dbReference type="Proteomes" id="UP000306102">
    <property type="component" value="Unassembled WGS sequence"/>
</dbReference>
<evidence type="ECO:0000256" key="6">
    <source>
        <dbReference type="ARBA" id="ARBA00022737"/>
    </source>
</evidence>
<dbReference type="InterPro" id="IPR013154">
    <property type="entry name" value="ADH-like_N"/>
</dbReference>
<feature type="domain" description="RRM" evidence="17">
    <location>
        <begin position="1023"/>
        <end position="1121"/>
    </location>
</feature>
<feature type="repeat" description="PPR" evidence="13">
    <location>
        <begin position="458"/>
        <end position="492"/>
    </location>
</feature>
<feature type="repeat" description="PPR" evidence="13">
    <location>
        <begin position="738"/>
        <end position="772"/>
    </location>
</feature>
<dbReference type="PROSITE" id="PS50102">
    <property type="entry name" value="RRM"/>
    <property type="match status" value="1"/>
</dbReference>
<name>A0A4S4EQ37_CAMSN</name>
<comment type="catalytic activity">
    <reaction evidence="11">
        <text>L-seryl-[protein] + ATP = O-phospho-L-seryl-[protein] + ADP + H(+)</text>
        <dbReference type="Rhea" id="RHEA:17989"/>
        <dbReference type="Rhea" id="RHEA-COMP:9863"/>
        <dbReference type="Rhea" id="RHEA-COMP:11604"/>
        <dbReference type="ChEBI" id="CHEBI:15378"/>
        <dbReference type="ChEBI" id="CHEBI:29999"/>
        <dbReference type="ChEBI" id="CHEBI:30616"/>
        <dbReference type="ChEBI" id="CHEBI:83421"/>
        <dbReference type="ChEBI" id="CHEBI:456216"/>
        <dbReference type="EC" id="2.7.11.22"/>
    </reaction>
</comment>
<protein>
    <recommendedName>
        <fullName evidence="2">cyclin-dependent kinase</fullName>
        <ecNumber evidence="2">2.7.11.22</ecNumber>
    </recommendedName>
</protein>
<dbReference type="STRING" id="542762.A0A4S4EQ37"/>
<dbReference type="PANTHER" id="PTHR47932:SF62">
    <property type="entry name" value="EXPRESSED PROTEIN"/>
    <property type="match status" value="1"/>
</dbReference>